<dbReference type="RefSeq" id="WP_145434868.1">
    <property type="nucleotide sequence ID" value="NZ_CP036339.1"/>
</dbReference>
<dbReference type="Proteomes" id="UP000317909">
    <property type="component" value="Chromosome"/>
</dbReference>
<dbReference type="Pfam" id="PF02638">
    <property type="entry name" value="GHL10"/>
    <property type="match status" value="2"/>
</dbReference>
<feature type="signal peptide" evidence="3">
    <location>
        <begin position="1"/>
        <end position="27"/>
    </location>
</feature>
<dbReference type="AlphaFoldDB" id="A0A517U3H7"/>
<proteinExistence type="predicted"/>
<evidence type="ECO:0000259" key="4">
    <source>
        <dbReference type="Pfam" id="PF02638"/>
    </source>
</evidence>
<gene>
    <name evidence="5" type="ORF">I41_43880</name>
</gene>
<dbReference type="KEGG" id="llh:I41_43880"/>
<evidence type="ECO:0000256" key="3">
    <source>
        <dbReference type="SAM" id="SignalP"/>
    </source>
</evidence>
<dbReference type="OrthoDB" id="9794671at2"/>
<feature type="domain" description="Glycosyl hydrolase-like 10" evidence="4">
    <location>
        <begin position="320"/>
        <end position="437"/>
    </location>
</feature>
<keyword evidence="1 3" id="KW-0732">Signal</keyword>
<dbReference type="EMBL" id="CP036339">
    <property type="protein sequence ID" value="QDT75179.1"/>
    <property type="molecule type" value="Genomic_DNA"/>
</dbReference>
<feature type="chain" id="PRO_5022173008" description="Glycosyl hydrolase-like 10 domain-containing protein" evidence="3">
    <location>
        <begin position="28"/>
        <end position="597"/>
    </location>
</feature>
<dbReference type="InterPro" id="IPR003790">
    <property type="entry name" value="GHL10"/>
</dbReference>
<evidence type="ECO:0000256" key="1">
    <source>
        <dbReference type="ARBA" id="ARBA00022729"/>
    </source>
</evidence>
<name>A0A517U3H7_9BACT</name>
<reference evidence="5 6" key="1">
    <citation type="submission" date="2019-02" db="EMBL/GenBank/DDBJ databases">
        <title>Deep-cultivation of Planctomycetes and their phenomic and genomic characterization uncovers novel biology.</title>
        <authorList>
            <person name="Wiegand S."/>
            <person name="Jogler M."/>
            <person name="Boedeker C."/>
            <person name="Pinto D."/>
            <person name="Vollmers J."/>
            <person name="Rivas-Marin E."/>
            <person name="Kohn T."/>
            <person name="Peeters S.H."/>
            <person name="Heuer A."/>
            <person name="Rast P."/>
            <person name="Oberbeckmann S."/>
            <person name="Bunk B."/>
            <person name="Jeske O."/>
            <person name="Meyerdierks A."/>
            <person name="Storesund J.E."/>
            <person name="Kallscheuer N."/>
            <person name="Luecker S."/>
            <person name="Lage O.M."/>
            <person name="Pohl T."/>
            <person name="Merkel B.J."/>
            <person name="Hornburger P."/>
            <person name="Mueller R.-W."/>
            <person name="Bruemmer F."/>
            <person name="Labrenz M."/>
            <person name="Spormann A.M."/>
            <person name="Op den Camp H."/>
            <person name="Overmann J."/>
            <person name="Amann R."/>
            <person name="Jetten M.S.M."/>
            <person name="Mascher T."/>
            <person name="Medema M.H."/>
            <person name="Devos D.P."/>
            <person name="Kaster A.-K."/>
            <person name="Ovreas L."/>
            <person name="Rohde M."/>
            <person name="Galperin M.Y."/>
            <person name="Jogler C."/>
        </authorList>
    </citation>
    <scope>NUCLEOTIDE SEQUENCE [LARGE SCALE GENOMIC DNA]</scope>
    <source>
        <strain evidence="5 6">I41</strain>
    </source>
</reference>
<dbReference type="Gene3D" id="3.20.20.80">
    <property type="entry name" value="Glycosidases"/>
    <property type="match status" value="2"/>
</dbReference>
<dbReference type="SUPFAM" id="SSF51445">
    <property type="entry name" value="(Trans)glycosidases"/>
    <property type="match status" value="1"/>
</dbReference>
<dbReference type="PANTHER" id="PTHR43405">
    <property type="entry name" value="GLYCOSYL HYDROLASE DIGH"/>
    <property type="match status" value="1"/>
</dbReference>
<feature type="domain" description="Glycosyl hydrolase-like 10" evidence="4">
    <location>
        <begin position="36"/>
        <end position="214"/>
    </location>
</feature>
<keyword evidence="6" id="KW-1185">Reference proteome</keyword>
<evidence type="ECO:0000256" key="2">
    <source>
        <dbReference type="SAM" id="MobiDB-lite"/>
    </source>
</evidence>
<feature type="compositionally biased region" description="Basic and acidic residues" evidence="2">
    <location>
        <begin position="253"/>
        <end position="318"/>
    </location>
</feature>
<sequence precursor="true">MIHRRASWLALAAFAVAASVGAPSAPAQEVPTPQREFRAAWIATVANIDWPSRKGLSTERQKAELVALLDKAVALHLNAVILQIRPSADAMYASRIEPWSEYLSGTMGVPPKPFYDPLKFAVDEAHKRGLQLHVWLNPYRVRHSDAQTAPAPAHISSSFPEIVREYGAYLWFDPGEPASLERFIDVVTDVVRRYDIDGVHIDDYFYPYPINDQEGKPVPFPDDESYERAMAAMESADAHGEGGHGAASGHGDAAAHGEETEHAEEAEHGEDPEHEEEAPAHEDEAAHGEASEHAVDEEHAAGEEHGEEAAHGAEDAHGKPAAKPKMSKDDWRRQNCDRLVEEMYKAVKKEKPWVLVGISPFGIWRPGHPEGIQGLDQYATLYADAKKWLNEGWVDYFTPQLYWQIEGPQSYPKLLAWWSSENAKQRHLWPGNGAHSVRKSPDVAPARNAWPAEEVIKQIELTREIVPNGPGNVFFSIKCIFDNRDGLTDKLKGGVYQEPALVPASPWLGDEAPAKPEVAAKRNGQSVALELKSGDDKPPWLWVVRTRSGDVWTTEIVPGRETRKLLTAQAGATAEEVAVSAVTRLGREGEIVEVRVQ</sequence>
<protein>
    <recommendedName>
        <fullName evidence="4">Glycosyl hydrolase-like 10 domain-containing protein</fullName>
    </recommendedName>
</protein>
<dbReference type="InterPro" id="IPR052177">
    <property type="entry name" value="Divisome_Glycosyl_Hydrolase"/>
</dbReference>
<organism evidence="5 6">
    <name type="scientific">Lacipirellula limnantheis</name>
    <dbReference type="NCBI Taxonomy" id="2528024"/>
    <lineage>
        <taxon>Bacteria</taxon>
        <taxon>Pseudomonadati</taxon>
        <taxon>Planctomycetota</taxon>
        <taxon>Planctomycetia</taxon>
        <taxon>Pirellulales</taxon>
        <taxon>Lacipirellulaceae</taxon>
        <taxon>Lacipirellula</taxon>
    </lineage>
</organism>
<evidence type="ECO:0000313" key="6">
    <source>
        <dbReference type="Proteomes" id="UP000317909"/>
    </source>
</evidence>
<evidence type="ECO:0000313" key="5">
    <source>
        <dbReference type="EMBL" id="QDT75179.1"/>
    </source>
</evidence>
<dbReference type="PANTHER" id="PTHR43405:SF1">
    <property type="entry name" value="GLYCOSYL HYDROLASE DIGH"/>
    <property type="match status" value="1"/>
</dbReference>
<feature type="region of interest" description="Disordered" evidence="2">
    <location>
        <begin position="232"/>
        <end position="332"/>
    </location>
</feature>
<accession>A0A517U3H7</accession>
<dbReference type="InterPro" id="IPR017853">
    <property type="entry name" value="GH"/>
</dbReference>